<gene>
    <name evidence="1" type="ORF">BZL29_2476</name>
</gene>
<evidence type="ECO:0000313" key="1">
    <source>
        <dbReference type="EMBL" id="OOK81000.1"/>
    </source>
</evidence>
<organism evidence="1 2">
    <name type="scientific">Mycobacterium kansasii</name>
    <dbReference type="NCBI Taxonomy" id="1768"/>
    <lineage>
        <taxon>Bacteria</taxon>
        <taxon>Bacillati</taxon>
        <taxon>Actinomycetota</taxon>
        <taxon>Actinomycetes</taxon>
        <taxon>Mycobacteriales</taxon>
        <taxon>Mycobacteriaceae</taxon>
        <taxon>Mycobacterium</taxon>
    </lineage>
</organism>
<reference evidence="1 2" key="1">
    <citation type="submission" date="2017-02" db="EMBL/GenBank/DDBJ databases">
        <title>Complete genome sequences of Mycobacterium kansasii strains isolated from rhesus macaques.</title>
        <authorList>
            <person name="Panda A."/>
            <person name="Nagaraj S."/>
            <person name="Zhao X."/>
            <person name="Tettelin H."/>
            <person name="Detolla L.J."/>
        </authorList>
    </citation>
    <scope>NUCLEOTIDE SEQUENCE [LARGE SCALE GENOMIC DNA]</scope>
    <source>
        <strain evidence="1 2">11-3469</strain>
    </source>
</reference>
<evidence type="ECO:0000313" key="2">
    <source>
        <dbReference type="Proteomes" id="UP000188532"/>
    </source>
</evidence>
<comment type="caution">
    <text evidence="1">The sequence shown here is derived from an EMBL/GenBank/DDBJ whole genome shotgun (WGS) entry which is preliminary data.</text>
</comment>
<dbReference type="EMBL" id="MVBN01000002">
    <property type="protein sequence ID" value="OOK81000.1"/>
    <property type="molecule type" value="Genomic_DNA"/>
</dbReference>
<accession>A0A1V3XPK3</accession>
<protein>
    <submittedName>
        <fullName evidence="1">Uncharacterized protein</fullName>
    </submittedName>
</protein>
<proteinExistence type="predicted"/>
<dbReference type="AlphaFoldDB" id="A0A1V3XPK3"/>
<dbReference type="Proteomes" id="UP000188532">
    <property type="component" value="Unassembled WGS sequence"/>
</dbReference>
<name>A0A1V3XPK3_MYCKA</name>
<sequence length="39" mass="3727">MICLAAVVAASRAHAPTTTLLGGSAIGDSTSSALAKISL</sequence>